<evidence type="ECO:0000313" key="1">
    <source>
        <dbReference type="EMBL" id="RDX46730.1"/>
    </source>
</evidence>
<sequence length="613" mass="68853">MSKLQDLPPDSLRLICTQFDHLYDLTVLARTCRLLSQHAVREIWRVIPSFAVLAYTLPPDAWISTCKLLSRDETLLLWAEKVYTLSFTRPLAPGDLARLNYYAPFVKAVSNETRIIEKNAIVLTPDAWLAFEVALMPECLPNLRSVNKCDNYDVGSVEPIGVFLTPYLQELDYNLRMTLRKGRLPAVQERSELALALNKLGHIFTKLKARPYKNLRIFSLSILSYPHLDVHSVLPAELVTDAVCNLSRLVKFECGSDILLQPQAVQHLSRLPTLRSVDAHMCVCDVFEGVAFGNGYSFPALHHLRLHTDSLPFTAALVRGITSSTLKRINLSLKIPAEISDEQVLALTSAVGRHPSRRSINYLYIDFFPLRKVQAVRARAPYNMNLIGRSPHVIAPLYALCSLQQIHLGEGCYGALNNATLAQIGRSWPDLRQAQFGQSRFISLPPSEITLGGLAPLADLLQLTMFNIPMANVDRSDLATLLTHMPPAIYTPCDHDNASAGMVRPSCPLKVLDVGASLLQAEDIPGVAAVLSQWFPFIRFIWHNSPFSYDEIEVGITEDGTRIEPGWDEEQQNERWGEVQGLIWPMAMVRRQEQRRRRVHELLPTGITDEEGN</sequence>
<organism evidence="1 2">
    <name type="scientific">Lentinus brumalis</name>
    <dbReference type="NCBI Taxonomy" id="2498619"/>
    <lineage>
        <taxon>Eukaryota</taxon>
        <taxon>Fungi</taxon>
        <taxon>Dikarya</taxon>
        <taxon>Basidiomycota</taxon>
        <taxon>Agaricomycotina</taxon>
        <taxon>Agaricomycetes</taxon>
        <taxon>Polyporales</taxon>
        <taxon>Polyporaceae</taxon>
        <taxon>Lentinus</taxon>
    </lineage>
</organism>
<dbReference type="OrthoDB" id="2749124at2759"/>
<evidence type="ECO:0000313" key="2">
    <source>
        <dbReference type="Proteomes" id="UP000256964"/>
    </source>
</evidence>
<dbReference type="Proteomes" id="UP000256964">
    <property type="component" value="Unassembled WGS sequence"/>
</dbReference>
<keyword evidence="2" id="KW-1185">Reference proteome</keyword>
<dbReference type="SUPFAM" id="SSF52047">
    <property type="entry name" value="RNI-like"/>
    <property type="match status" value="1"/>
</dbReference>
<accession>A0A371D2E3</accession>
<dbReference type="AlphaFoldDB" id="A0A371D2E3"/>
<evidence type="ECO:0008006" key="3">
    <source>
        <dbReference type="Google" id="ProtNLM"/>
    </source>
</evidence>
<proteinExistence type="predicted"/>
<reference evidence="1 2" key="1">
    <citation type="journal article" date="2018" name="Biotechnol. Biofuels">
        <title>Integrative visual omics of the white-rot fungus Polyporus brumalis exposes the biotechnological potential of its oxidative enzymes for delignifying raw plant biomass.</title>
        <authorList>
            <person name="Miyauchi S."/>
            <person name="Rancon A."/>
            <person name="Drula E."/>
            <person name="Hage H."/>
            <person name="Chaduli D."/>
            <person name="Favel A."/>
            <person name="Grisel S."/>
            <person name="Henrissat B."/>
            <person name="Herpoel-Gimbert I."/>
            <person name="Ruiz-Duenas F.J."/>
            <person name="Chevret D."/>
            <person name="Hainaut M."/>
            <person name="Lin J."/>
            <person name="Wang M."/>
            <person name="Pangilinan J."/>
            <person name="Lipzen A."/>
            <person name="Lesage-Meessen L."/>
            <person name="Navarro D."/>
            <person name="Riley R."/>
            <person name="Grigoriev I.V."/>
            <person name="Zhou S."/>
            <person name="Raouche S."/>
            <person name="Rosso M.N."/>
        </authorList>
    </citation>
    <scope>NUCLEOTIDE SEQUENCE [LARGE SCALE GENOMIC DNA]</scope>
    <source>
        <strain evidence="1 2">BRFM 1820</strain>
    </source>
</reference>
<gene>
    <name evidence="1" type="ORF">OH76DRAFT_1527850</name>
</gene>
<name>A0A371D2E3_9APHY</name>
<dbReference type="Gene3D" id="3.80.10.10">
    <property type="entry name" value="Ribonuclease Inhibitor"/>
    <property type="match status" value="1"/>
</dbReference>
<dbReference type="EMBL" id="KZ857424">
    <property type="protein sequence ID" value="RDX46730.1"/>
    <property type="molecule type" value="Genomic_DNA"/>
</dbReference>
<protein>
    <recommendedName>
        <fullName evidence="3">F-box domain-containing protein</fullName>
    </recommendedName>
</protein>
<dbReference type="InterPro" id="IPR032675">
    <property type="entry name" value="LRR_dom_sf"/>
</dbReference>
<dbReference type="STRING" id="139420.A0A371D2E3"/>